<feature type="transmembrane region" description="Helical" evidence="1">
    <location>
        <begin position="16"/>
        <end position="39"/>
    </location>
</feature>
<keyword evidence="1" id="KW-0812">Transmembrane</keyword>
<keyword evidence="1" id="KW-1133">Transmembrane helix</keyword>
<sequence length="40" mass="4496">MKEKRRLEILSEPHQLVISTLVIGGIVVFAVYGLVINVFN</sequence>
<keyword evidence="1" id="KW-0472">Membrane</keyword>
<reference evidence="2" key="1">
    <citation type="submission" date="2020-05" db="EMBL/GenBank/DDBJ databases">
        <authorList>
            <person name="Chiriac C."/>
            <person name="Salcher M."/>
            <person name="Ghai R."/>
            <person name="Kavagutti S V."/>
        </authorList>
    </citation>
    <scope>NUCLEOTIDE SEQUENCE</scope>
</reference>
<accession>A0A6J5Q096</accession>
<organism evidence="2">
    <name type="scientific">uncultured Caudovirales phage</name>
    <dbReference type="NCBI Taxonomy" id="2100421"/>
    <lineage>
        <taxon>Viruses</taxon>
        <taxon>Duplodnaviria</taxon>
        <taxon>Heunggongvirae</taxon>
        <taxon>Uroviricota</taxon>
        <taxon>Caudoviricetes</taxon>
        <taxon>Peduoviridae</taxon>
        <taxon>Maltschvirus</taxon>
        <taxon>Maltschvirus maltsch</taxon>
    </lineage>
</organism>
<dbReference type="EMBL" id="LR796923">
    <property type="protein sequence ID" value="CAB4174845.1"/>
    <property type="molecule type" value="Genomic_DNA"/>
</dbReference>
<name>A0A6J5Q096_9CAUD</name>
<evidence type="ECO:0000256" key="1">
    <source>
        <dbReference type="SAM" id="Phobius"/>
    </source>
</evidence>
<proteinExistence type="predicted"/>
<gene>
    <name evidence="2" type="ORF">UFOVP972_84</name>
</gene>
<evidence type="ECO:0000313" key="2">
    <source>
        <dbReference type="EMBL" id="CAB4174845.1"/>
    </source>
</evidence>
<protein>
    <submittedName>
        <fullName evidence="2">Uncharacterized protein</fullName>
    </submittedName>
</protein>